<reference evidence="9 10" key="1">
    <citation type="submission" date="2022-01" db="EMBL/GenBank/DDBJ databases">
        <title>Dethiosulfovibrio faecalis sp. nov., a novel proteolytic, non-sulfur-reducing bacterium isolated from a marine aquaculture solid waste bioreactor.</title>
        <authorList>
            <person name="Grabowski S."/>
            <person name="Apolinario E."/>
            <person name="Schneider N."/>
            <person name="Marshall C.W."/>
            <person name="Sowers K.R."/>
        </authorList>
    </citation>
    <scope>NUCLEOTIDE SEQUENCE [LARGE SCALE GENOMIC DNA]</scope>
    <source>
        <strain evidence="9 10">DSM 12537</strain>
    </source>
</reference>
<dbReference type="PANTHER" id="PTHR42994">
    <property type="entry name" value="PEPTIDASE T"/>
    <property type="match status" value="1"/>
</dbReference>
<evidence type="ECO:0000256" key="4">
    <source>
        <dbReference type="ARBA" id="ARBA00022801"/>
    </source>
</evidence>
<dbReference type="InterPro" id="IPR010162">
    <property type="entry name" value="PepT-like"/>
</dbReference>
<name>A0ABS9EUV9_9BACT</name>
<dbReference type="InterPro" id="IPR036264">
    <property type="entry name" value="Bact_exopeptidase_dim_dom"/>
</dbReference>
<evidence type="ECO:0000313" key="10">
    <source>
        <dbReference type="Proteomes" id="UP001200430"/>
    </source>
</evidence>
<dbReference type="PIRSF" id="PIRSF001123">
    <property type="entry name" value="PepA_GA"/>
    <property type="match status" value="1"/>
</dbReference>
<dbReference type="SUPFAM" id="SSF55031">
    <property type="entry name" value="Bacterial exopeptidase dimerisation domain"/>
    <property type="match status" value="1"/>
</dbReference>
<keyword evidence="4" id="KW-0378">Hydrolase</keyword>
<proteinExistence type="inferred from homology"/>
<dbReference type="Gene3D" id="3.30.70.360">
    <property type="match status" value="1"/>
</dbReference>
<dbReference type="Pfam" id="PF07687">
    <property type="entry name" value="M20_dimer"/>
    <property type="match status" value="1"/>
</dbReference>
<dbReference type="Pfam" id="PF01546">
    <property type="entry name" value="Peptidase_M20"/>
    <property type="match status" value="1"/>
</dbReference>
<dbReference type="PROSITE" id="PS00758">
    <property type="entry name" value="ARGE_DAPE_CPG2_1"/>
    <property type="match status" value="1"/>
</dbReference>
<gene>
    <name evidence="9" type="ORF">L2W38_11940</name>
</gene>
<dbReference type="RefSeq" id="WP_236100229.1">
    <property type="nucleotide sequence ID" value="NZ_JAKGUD010000017.1"/>
</dbReference>
<accession>A0ABS9EUV9</accession>
<dbReference type="PANTHER" id="PTHR42994:SF2">
    <property type="entry name" value="PEPTIDASE"/>
    <property type="match status" value="1"/>
</dbReference>
<comment type="similarity">
    <text evidence="7">Belongs to the peptidase M42 family.</text>
</comment>
<evidence type="ECO:0000259" key="8">
    <source>
        <dbReference type="Pfam" id="PF07687"/>
    </source>
</evidence>
<evidence type="ECO:0000256" key="5">
    <source>
        <dbReference type="ARBA" id="ARBA00022833"/>
    </source>
</evidence>
<organism evidence="9 10">
    <name type="scientific">Dethiosulfovibrio marinus</name>
    <dbReference type="NCBI Taxonomy" id="133532"/>
    <lineage>
        <taxon>Bacteria</taxon>
        <taxon>Thermotogati</taxon>
        <taxon>Synergistota</taxon>
        <taxon>Synergistia</taxon>
        <taxon>Synergistales</taxon>
        <taxon>Dethiosulfovibrionaceae</taxon>
        <taxon>Dethiosulfovibrio</taxon>
    </lineage>
</organism>
<evidence type="ECO:0000256" key="7">
    <source>
        <dbReference type="PIRNR" id="PIRNR001123"/>
    </source>
</evidence>
<dbReference type="InterPro" id="IPR001261">
    <property type="entry name" value="ArgE/DapE_CS"/>
</dbReference>
<protein>
    <submittedName>
        <fullName evidence="9">M20/M25/M40 family metallo-hydrolase</fullName>
    </submittedName>
</protein>
<dbReference type="InterPro" id="IPR011650">
    <property type="entry name" value="Peptidase_M20_dimer"/>
</dbReference>
<keyword evidence="6" id="KW-0482">Metalloprotease</keyword>
<keyword evidence="3" id="KW-0479">Metal-binding</keyword>
<dbReference type="Proteomes" id="UP001200430">
    <property type="component" value="Unassembled WGS sequence"/>
</dbReference>
<evidence type="ECO:0000313" key="9">
    <source>
        <dbReference type="EMBL" id="MCF4143523.1"/>
    </source>
</evidence>
<evidence type="ECO:0000256" key="6">
    <source>
        <dbReference type="ARBA" id="ARBA00023049"/>
    </source>
</evidence>
<comment type="caution">
    <text evidence="9">The sequence shown here is derived from an EMBL/GenBank/DDBJ whole genome shotgun (WGS) entry which is preliminary data.</text>
</comment>
<feature type="domain" description="Peptidase M20 dimerisation" evidence="8">
    <location>
        <begin position="182"/>
        <end position="274"/>
    </location>
</feature>
<dbReference type="NCBIfam" id="TIGR01883">
    <property type="entry name" value="PepT-like"/>
    <property type="match status" value="1"/>
</dbReference>
<dbReference type="EMBL" id="JAKGUD010000017">
    <property type="protein sequence ID" value="MCF4143523.1"/>
    <property type="molecule type" value="Genomic_DNA"/>
</dbReference>
<keyword evidence="10" id="KW-1185">Reference proteome</keyword>
<evidence type="ECO:0000256" key="2">
    <source>
        <dbReference type="ARBA" id="ARBA00022670"/>
    </source>
</evidence>
<keyword evidence="2" id="KW-0645">Protease</keyword>
<keyword evidence="5" id="KW-0862">Zinc</keyword>
<dbReference type="Gene3D" id="3.40.630.10">
    <property type="entry name" value="Zn peptidases"/>
    <property type="match status" value="1"/>
</dbReference>
<evidence type="ECO:0000256" key="1">
    <source>
        <dbReference type="ARBA" id="ARBA00001947"/>
    </source>
</evidence>
<dbReference type="InterPro" id="IPR002933">
    <property type="entry name" value="Peptidase_M20"/>
</dbReference>
<evidence type="ECO:0000256" key="3">
    <source>
        <dbReference type="ARBA" id="ARBA00022723"/>
    </source>
</evidence>
<dbReference type="InterPro" id="IPR008007">
    <property type="entry name" value="Peptidase_M42"/>
</dbReference>
<comment type="cofactor">
    <cofactor evidence="1">
        <name>Zn(2+)</name>
        <dbReference type="ChEBI" id="CHEBI:29105"/>
    </cofactor>
</comment>
<dbReference type="SUPFAM" id="SSF53187">
    <property type="entry name" value="Zn-dependent exopeptidases"/>
    <property type="match status" value="1"/>
</dbReference>
<sequence length="369" mass="39210">MIDKDRLLKSFIELARVTAPSGREGAMGKTLIRRLKNLGLDVSVDDSADKTGGEQGNIVARLDPSEGREDWIALTAHMDTVPLSHPTRPIVRNGVVYSDGTTVLGADDRAGIASILEAIEVLKKDGSDHPGIEVIFTVSEEVGLLGSKALDLSKLKSSMAFVFDSSTEPGSIITTAPFATSITWTVIGLAAHAGVAPEKGINAIQAASRGIASLRIGRIDEETTANVGTIKGGHAINVVCDRVEIKAEARSLKEDKLKRQVLEMRTTMKRAIAEYGATLEEKVAEKYPGYFLTANAPVVVKAVEAVKAARLIPKITSTGGGSDANVLNYGGLPSVNLGLGYQRAHTNEESLEISKLETMAKVALEIVRS</sequence>